<dbReference type="Proteomes" id="UP001196413">
    <property type="component" value="Unassembled WGS sequence"/>
</dbReference>
<keyword evidence="3" id="KW-1185">Reference proteome</keyword>
<evidence type="ECO:0000313" key="3">
    <source>
        <dbReference type="Proteomes" id="UP001196413"/>
    </source>
</evidence>
<organism evidence="2 3">
    <name type="scientific">Parelaphostrongylus tenuis</name>
    <name type="common">Meningeal worm</name>
    <dbReference type="NCBI Taxonomy" id="148309"/>
    <lineage>
        <taxon>Eukaryota</taxon>
        <taxon>Metazoa</taxon>
        <taxon>Ecdysozoa</taxon>
        <taxon>Nematoda</taxon>
        <taxon>Chromadorea</taxon>
        <taxon>Rhabditida</taxon>
        <taxon>Rhabditina</taxon>
        <taxon>Rhabditomorpha</taxon>
        <taxon>Strongyloidea</taxon>
        <taxon>Metastrongylidae</taxon>
        <taxon>Parelaphostrongylus</taxon>
    </lineage>
</organism>
<feature type="region of interest" description="Disordered" evidence="1">
    <location>
        <begin position="1"/>
        <end position="34"/>
    </location>
</feature>
<protein>
    <submittedName>
        <fullName evidence="2">Uncharacterized protein</fullName>
    </submittedName>
</protein>
<feature type="compositionally biased region" description="Basic residues" evidence="1">
    <location>
        <begin position="23"/>
        <end position="34"/>
    </location>
</feature>
<proteinExistence type="predicted"/>
<dbReference type="AlphaFoldDB" id="A0AAD5R2B6"/>
<accession>A0AAD5R2B6</accession>
<dbReference type="EMBL" id="JAHQIW010006117">
    <property type="protein sequence ID" value="KAJ1368221.1"/>
    <property type="molecule type" value="Genomic_DNA"/>
</dbReference>
<name>A0AAD5R2B6_PARTN</name>
<gene>
    <name evidence="2" type="ORF">KIN20_029302</name>
</gene>
<evidence type="ECO:0000256" key="1">
    <source>
        <dbReference type="SAM" id="MobiDB-lite"/>
    </source>
</evidence>
<evidence type="ECO:0000313" key="2">
    <source>
        <dbReference type="EMBL" id="KAJ1368221.1"/>
    </source>
</evidence>
<comment type="caution">
    <text evidence="2">The sequence shown here is derived from an EMBL/GenBank/DDBJ whole genome shotgun (WGS) entry which is preliminary data.</text>
</comment>
<sequence>MAAIDRATDWPTDGQPRTTTSRSSRRSGCRHCRRRRRAMLSIRRKLADFPQRRAIQIHGDLDEKKQLPALSARY</sequence>
<reference evidence="2" key="1">
    <citation type="submission" date="2021-06" db="EMBL/GenBank/DDBJ databases">
        <title>Parelaphostrongylus tenuis whole genome reference sequence.</title>
        <authorList>
            <person name="Garwood T.J."/>
            <person name="Larsen P.A."/>
            <person name="Fountain-Jones N.M."/>
            <person name="Garbe J.R."/>
            <person name="Macchietto M.G."/>
            <person name="Kania S.A."/>
            <person name="Gerhold R.W."/>
            <person name="Richards J.E."/>
            <person name="Wolf T.M."/>
        </authorList>
    </citation>
    <scope>NUCLEOTIDE SEQUENCE</scope>
    <source>
        <strain evidence="2">MNPRO001-30</strain>
        <tissue evidence="2">Meninges</tissue>
    </source>
</reference>